<reference evidence="2 3" key="2">
    <citation type="submission" date="2020-08" db="EMBL/GenBank/DDBJ databases">
        <authorList>
            <person name="Ueki A."/>
            <person name="Tonouchi A."/>
        </authorList>
    </citation>
    <scope>NUCLEOTIDE SEQUENCE [LARGE SCALE GENOMIC DNA]</scope>
    <source>
        <strain evidence="2 3">CTTW</strain>
    </source>
</reference>
<organism evidence="2 3">
    <name type="scientific">Anaerocolumna chitinilytica</name>
    <dbReference type="NCBI Taxonomy" id="1727145"/>
    <lineage>
        <taxon>Bacteria</taxon>
        <taxon>Bacillati</taxon>
        <taxon>Bacillota</taxon>
        <taxon>Clostridia</taxon>
        <taxon>Lachnospirales</taxon>
        <taxon>Lachnospiraceae</taxon>
        <taxon>Anaerocolumna</taxon>
    </lineage>
</organism>
<evidence type="ECO:0000313" key="2">
    <source>
        <dbReference type="EMBL" id="BCK01807.1"/>
    </source>
</evidence>
<keyword evidence="3" id="KW-1185">Reference proteome</keyword>
<proteinExistence type="predicted"/>
<protein>
    <submittedName>
        <fullName evidence="2">Uncharacterized protein</fullName>
    </submittedName>
</protein>
<gene>
    <name evidence="2" type="ORF">bsdcttw_48470</name>
</gene>
<reference evidence="2 3" key="1">
    <citation type="submission" date="2020-08" db="EMBL/GenBank/DDBJ databases">
        <title>Draft genome sequencing of an Anaerocolumna strain isolated from anoxic soil subjected to BSD treatment.</title>
        <authorList>
            <person name="Uek A."/>
            <person name="Tonouchi A."/>
        </authorList>
    </citation>
    <scope>NUCLEOTIDE SEQUENCE [LARGE SCALE GENOMIC DNA]</scope>
    <source>
        <strain evidence="2 3">CTTW</strain>
    </source>
</reference>
<dbReference type="AlphaFoldDB" id="A0A7M3SB39"/>
<dbReference type="EMBL" id="AP023368">
    <property type="protein sequence ID" value="BCK01807.1"/>
    <property type="molecule type" value="Genomic_DNA"/>
</dbReference>
<evidence type="ECO:0000256" key="1">
    <source>
        <dbReference type="SAM" id="Phobius"/>
    </source>
</evidence>
<name>A0A7M3SB39_9FIRM</name>
<sequence length="63" mass="7005">MINLKKAFSDGYLIFFIGMLVTTICIPSDNIYVNIIIAPIGLVLLILSGVIMVKNYIKDKKSN</sequence>
<feature type="transmembrane region" description="Helical" evidence="1">
    <location>
        <begin position="35"/>
        <end position="57"/>
    </location>
</feature>
<evidence type="ECO:0000313" key="3">
    <source>
        <dbReference type="Proteomes" id="UP000515703"/>
    </source>
</evidence>
<dbReference type="RefSeq" id="WP_185257336.1">
    <property type="nucleotide sequence ID" value="NZ_AP023368.1"/>
</dbReference>
<dbReference type="Proteomes" id="UP000515703">
    <property type="component" value="Chromosome"/>
</dbReference>
<keyword evidence="1" id="KW-0472">Membrane</keyword>
<keyword evidence="1" id="KW-1133">Transmembrane helix</keyword>
<dbReference type="KEGG" id="acht:bsdcttw_48470"/>
<keyword evidence="1" id="KW-0812">Transmembrane</keyword>
<feature type="transmembrane region" description="Helical" evidence="1">
    <location>
        <begin position="12"/>
        <end position="29"/>
    </location>
</feature>
<accession>A0A7M3SB39</accession>